<dbReference type="Proteomes" id="UP001065549">
    <property type="component" value="Unassembled WGS sequence"/>
</dbReference>
<dbReference type="CDD" id="cd00130">
    <property type="entry name" value="PAS"/>
    <property type="match status" value="1"/>
</dbReference>
<keyword evidence="4" id="KW-0805">Transcription regulation</keyword>
<accession>A0A9J6QUV0</accession>
<dbReference type="InterPro" id="IPR002078">
    <property type="entry name" value="Sigma_54_int"/>
</dbReference>
<dbReference type="InterPro" id="IPR003593">
    <property type="entry name" value="AAA+_ATPase"/>
</dbReference>
<dbReference type="InterPro" id="IPR000014">
    <property type="entry name" value="PAS"/>
</dbReference>
<dbReference type="SMART" id="SM00091">
    <property type="entry name" value="PAS"/>
    <property type="match status" value="1"/>
</dbReference>
<name>A0A9J6QUV0_9FIRM</name>
<dbReference type="PROSITE" id="PS00688">
    <property type="entry name" value="SIGMA54_INTERACT_3"/>
    <property type="match status" value="1"/>
</dbReference>
<dbReference type="EMBL" id="JAOSHN010000002">
    <property type="protein sequence ID" value="MCU7377598.1"/>
    <property type="molecule type" value="Genomic_DNA"/>
</dbReference>
<dbReference type="FunFam" id="3.40.50.300:FF:000006">
    <property type="entry name" value="DNA-binding transcriptional regulator NtrC"/>
    <property type="match status" value="1"/>
</dbReference>
<feature type="domain" description="Sigma-54 factor interaction" evidence="9">
    <location>
        <begin position="152"/>
        <end position="381"/>
    </location>
</feature>
<dbReference type="InterPro" id="IPR027417">
    <property type="entry name" value="P-loop_NTPase"/>
</dbReference>
<keyword evidence="2" id="KW-0058">Aromatic hydrocarbons catabolism</keyword>
<dbReference type="PANTHER" id="PTHR32071">
    <property type="entry name" value="TRANSCRIPTIONAL REGULATORY PROTEIN"/>
    <property type="match status" value="1"/>
</dbReference>
<dbReference type="SMART" id="SM00382">
    <property type="entry name" value="AAA"/>
    <property type="match status" value="1"/>
</dbReference>
<dbReference type="RefSeq" id="WP_253020116.1">
    <property type="nucleotide sequence ID" value="NZ_JAJAGH010000015.1"/>
</dbReference>
<evidence type="ECO:0000259" key="10">
    <source>
        <dbReference type="PROSITE" id="PS50112"/>
    </source>
</evidence>
<dbReference type="CDD" id="cd00009">
    <property type="entry name" value="AAA"/>
    <property type="match status" value="1"/>
</dbReference>
<dbReference type="InterPro" id="IPR025662">
    <property type="entry name" value="Sigma_54_int_dom_ATP-bd_1"/>
</dbReference>
<dbReference type="NCBIfam" id="TIGR00229">
    <property type="entry name" value="sensory_box"/>
    <property type="match status" value="1"/>
</dbReference>
<dbReference type="SUPFAM" id="SSF52540">
    <property type="entry name" value="P-loop containing nucleoside triphosphate hydrolases"/>
    <property type="match status" value="1"/>
</dbReference>
<organism evidence="11 12">
    <name type="scientific">Hominibacterium faecale</name>
    <dbReference type="NCBI Taxonomy" id="2839743"/>
    <lineage>
        <taxon>Bacteria</taxon>
        <taxon>Bacillati</taxon>
        <taxon>Bacillota</taxon>
        <taxon>Clostridia</taxon>
        <taxon>Peptostreptococcales</taxon>
        <taxon>Anaerovoracaceae</taxon>
        <taxon>Hominibacterium</taxon>
    </lineage>
</organism>
<sequence>MRGINYKEISDILNCISDGIFITDGDGNILLLNKASADLCEYEEEQLIGRNVEDLIKEGYFEENEVVSLKCIKSGKEESLIQKGENDEHELTVTGIPFLKNGKVEMVVVTERDVTNINRLERELRKNKKLVEKYKTQLERYKENEKKNLKDIIFDSKEMEDTITMADRVAKKDITVLIQGESGTGKEVIANYIHQSSDRRSKPFIKVNCDAIPETLFESELFGYEKGAFTGASEKGKPGLFELANEGTLFLDEIGIMPLSLQGKILRVLQNREIIRVGGKDYIPINVRIIAATNVNLKNAVKAGDFRLDLYYRLNVVPIVIPPLRNRKEDIIPLARYFLQKYNEEFDSNLKIDKSGWDVLYKYQWPGNVRELENIIKRLVIISDEHEVTGPQVAEQLDYFDVGMSGGLFFCNDLRTSVEEYEKNLIMSQMDYYKGSRELAEALGIDKSTLNRKIKKYGIKNALID</sequence>
<feature type="domain" description="PAS" evidence="10">
    <location>
        <begin position="5"/>
        <end position="56"/>
    </location>
</feature>
<evidence type="ECO:0000256" key="6">
    <source>
        <dbReference type="ARBA" id="ARBA00023163"/>
    </source>
</evidence>
<protein>
    <recommendedName>
        <fullName evidence="7">HTH-type transcriptional regulatory protein TyrR</fullName>
    </recommendedName>
</protein>
<evidence type="ECO:0000259" key="9">
    <source>
        <dbReference type="PROSITE" id="PS50045"/>
    </source>
</evidence>
<keyword evidence="8" id="KW-0175">Coiled coil</keyword>
<gene>
    <name evidence="11" type="ORF">OBO34_04420</name>
</gene>
<proteinExistence type="predicted"/>
<evidence type="ECO:0000313" key="11">
    <source>
        <dbReference type="EMBL" id="MCU7377598.1"/>
    </source>
</evidence>
<feature type="coiled-coil region" evidence="8">
    <location>
        <begin position="117"/>
        <end position="151"/>
    </location>
</feature>
<dbReference type="PANTHER" id="PTHR32071:SF121">
    <property type="entry name" value="SIGMA L-DEPENDENT TRANSCRIPTIONAL REGULATOR YQIR-RELATED"/>
    <property type="match status" value="1"/>
</dbReference>
<dbReference type="InterPro" id="IPR025943">
    <property type="entry name" value="Sigma_54_int_dom_ATP-bd_2"/>
</dbReference>
<dbReference type="Gene3D" id="3.30.450.20">
    <property type="entry name" value="PAS domain"/>
    <property type="match status" value="1"/>
</dbReference>
<dbReference type="PROSITE" id="PS50045">
    <property type="entry name" value="SIGMA54_INTERACT_4"/>
    <property type="match status" value="1"/>
</dbReference>
<dbReference type="Gene3D" id="3.40.50.300">
    <property type="entry name" value="P-loop containing nucleotide triphosphate hydrolases"/>
    <property type="match status" value="1"/>
</dbReference>
<evidence type="ECO:0000313" key="12">
    <source>
        <dbReference type="Proteomes" id="UP001065549"/>
    </source>
</evidence>
<dbReference type="Pfam" id="PF00158">
    <property type="entry name" value="Sigma54_activat"/>
    <property type="match status" value="1"/>
</dbReference>
<dbReference type="AlphaFoldDB" id="A0A9J6QUV0"/>
<dbReference type="InterPro" id="IPR025944">
    <property type="entry name" value="Sigma_54_int_dom_CS"/>
</dbReference>
<evidence type="ECO:0000256" key="4">
    <source>
        <dbReference type="ARBA" id="ARBA00023015"/>
    </source>
</evidence>
<dbReference type="PROSITE" id="PS50112">
    <property type="entry name" value="PAS"/>
    <property type="match status" value="1"/>
</dbReference>
<evidence type="ECO:0000256" key="8">
    <source>
        <dbReference type="SAM" id="Coils"/>
    </source>
</evidence>
<dbReference type="InterPro" id="IPR009057">
    <property type="entry name" value="Homeodomain-like_sf"/>
</dbReference>
<comment type="caution">
    <text evidence="11">The sequence shown here is derived from an EMBL/GenBank/DDBJ whole genome shotgun (WGS) entry which is preliminary data.</text>
</comment>
<reference evidence="11" key="1">
    <citation type="submission" date="2022-09" db="EMBL/GenBank/DDBJ databases">
        <title>Culturomic study of gut microbiota in children with autism spectrum disorder.</title>
        <authorList>
            <person name="Efimov B.A."/>
            <person name="Chaplin A.V."/>
            <person name="Sokolova S.R."/>
            <person name="Pikina A.P."/>
            <person name="Korzhanova M."/>
            <person name="Belova V."/>
            <person name="Korostin D."/>
        </authorList>
    </citation>
    <scope>NUCLEOTIDE SEQUENCE</scope>
    <source>
        <strain evidence="11">ASD5510</strain>
    </source>
</reference>
<dbReference type="GO" id="GO:0003677">
    <property type="term" value="F:DNA binding"/>
    <property type="evidence" value="ECO:0007669"/>
    <property type="project" value="UniProtKB-KW"/>
</dbReference>
<dbReference type="PROSITE" id="PS00676">
    <property type="entry name" value="SIGMA54_INTERACT_2"/>
    <property type="match status" value="1"/>
</dbReference>
<evidence type="ECO:0000256" key="7">
    <source>
        <dbReference type="ARBA" id="ARBA00029500"/>
    </source>
</evidence>
<dbReference type="GO" id="GO:0006355">
    <property type="term" value="P:regulation of DNA-templated transcription"/>
    <property type="evidence" value="ECO:0007669"/>
    <property type="project" value="InterPro"/>
</dbReference>
<keyword evidence="12" id="KW-1185">Reference proteome</keyword>
<dbReference type="InterPro" id="IPR013767">
    <property type="entry name" value="PAS_fold"/>
</dbReference>
<evidence type="ECO:0000256" key="5">
    <source>
        <dbReference type="ARBA" id="ARBA00023125"/>
    </source>
</evidence>
<evidence type="ECO:0000256" key="3">
    <source>
        <dbReference type="ARBA" id="ARBA00022840"/>
    </source>
</evidence>
<dbReference type="Gene3D" id="1.10.10.60">
    <property type="entry name" value="Homeodomain-like"/>
    <property type="match status" value="1"/>
</dbReference>
<dbReference type="PROSITE" id="PS00675">
    <property type="entry name" value="SIGMA54_INTERACT_1"/>
    <property type="match status" value="1"/>
</dbReference>
<dbReference type="InterPro" id="IPR035965">
    <property type="entry name" value="PAS-like_dom_sf"/>
</dbReference>
<keyword evidence="3" id="KW-0067">ATP-binding</keyword>
<dbReference type="Gene3D" id="1.10.8.60">
    <property type="match status" value="1"/>
</dbReference>
<keyword evidence="6" id="KW-0804">Transcription</keyword>
<dbReference type="SUPFAM" id="SSF55785">
    <property type="entry name" value="PYP-like sensor domain (PAS domain)"/>
    <property type="match status" value="1"/>
</dbReference>
<dbReference type="GO" id="GO:0005524">
    <property type="term" value="F:ATP binding"/>
    <property type="evidence" value="ECO:0007669"/>
    <property type="project" value="UniProtKB-KW"/>
</dbReference>
<dbReference type="InterPro" id="IPR030828">
    <property type="entry name" value="HTH_TyrR"/>
</dbReference>
<dbReference type="InterPro" id="IPR058031">
    <property type="entry name" value="AAA_lid_NorR"/>
</dbReference>
<keyword evidence="5" id="KW-0238">DNA-binding</keyword>
<keyword evidence="1" id="KW-0547">Nucleotide-binding</keyword>
<dbReference type="Pfam" id="PF00989">
    <property type="entry name" value="PAS"/>
    <property type="match status" value="1"/>
</dbReference>
<dbReference type="Pfam" id="PF25601">
    <property type="entry name" value="AAA_lid_14"/>
    <property type="match status" value="1"/>
</dbReference>
<evidence type="ECO:0000256" key="2">
    <source>
        <dbReference type="ARBA" id="ARBA00022797"/>
    </source>
</evidence>
<evidence type="ECO:0000256" key="1">
    <source>
        <dbReference type="ARBA" id="ARBA00022741"/>
    </source>
</evidence>
<dbReference type="SUPFAM" id="SSF46689">
    <property type="entry name" value="Homeodomain-like"/>
    <property type="match status" value="1"/>
</dbReference>
<dbReference type="Pfam" id="PF18024">
    <property type="entry name" value="HTH_50"/>
    <property type="match status" value="1"/>
</dbReference>